<protein>
    <submittedName>
        <fullName evidence="1">Uncharacterized protein</fullName>
    </submittedName>
</protein>
<gene>
    <name evidence="1" type="ORF">J437_LFUL014093</name>
</gene>
<evidence type="ECO:0000313" key="2">
    <source>
        <dbReference type="Proteomes" id="UP000792457"/>
    </source>
</evidence>
<evidence type="ECO:0000313" key="1">
    <source>
        <dbReference type="EMBL" id="KAG8235463.1"/>
    </source>
</evidence>
<name>A0A8K0KJK0_LADFU</name>
<reference evidence="1" key="2">
    <citation type="submission" date="2017-10" db="EMBL/GenBank/DDBJ databases">
        <title>Ladona fulva Genome sequencing and assembly.</title>
        <authorList>
            <person name="Murali S."/>
            <person name="Richards S."/>
            <person name="Bandaranaike D."/>
            <person name="Bellair M."/>
            <person name="Blankenburg K."/>
            <person name="Chao H."/>
            <person name="Dinh H."/>
            <person name="Doddapaneni H."/>
            <person name="Dugan-Rocha S."/>
            <person name="Elkadiri S."/>
            <person name="Gnanaolivu R."/>
            <person name="Hernandez B."/>
            <person name="Skinner E."/>
            <person name="Javaid M."/>
            <person name="Lee S."/>
            <person name="Li M."/>
            <person name="Ming W."/>
            <person name="Munidasa M."/>
            <person name="Muniz J."/>
            <person name="Nguyen L."/>
            <person name="Hughes D."/>
            <person name="Osuji N."/>
            <person name="Pu L.-L."/>
            <person name="Puazo M."/>
            <person name="Qu C."/>
            <person name="Quiroz J."/>
            <person name="Raj R."/>
            <person name="Weissenberger G."/>
            <person name="Xin Y."/>
            <person name="Zou X."/>
            <person name="Han Y."/>
            <person name="Worley K."/>
            <person name="Muzny D."/>
            <person name="Gibbs R."/>
        </authorList>
    </citation>
    <scope>NUCLEOTIDE SEQUENCE</scope>
    <source>
        <strain evidence="1">Sampled in the wild</strain>
    </source>
</reference>
<organism evidence="1 2">
    <name type="scientific">Ladona fulva</name>
    <name type="common">Scarce chaser dragonfly</name>
    <name type="synonym">Libellula fulva</name>
    <dbReference type="NCBI Taxonomy" id="123851"/>
    <lineage>
        <taxon>Eukaryota</taxon>
        <taxon>Metazoa</taxon>
        <taxon>Ecdysozoa</taxon>
        <taxon>Arthropoda</taxon>
        <taxon>Hexapoda</taxon>
        <taxon>Insecta</taxon>
        <taxon>Pterygota</taxon>
        <taxon>Palaeoptera</taxon>
        <taxon>Odonata</taxon>
        <taxon>Epiprocta</taxon>
        <taxon>Anisoptera</taxon>
        <taxon>Libelluloidea</taxon>
        <taxon>Libellulidae</taxon>
        <taxon>Ladona</taxon>
    </lineage>
</organism>
<accession>A0A8K0KJK0</accession>
<reference evidence="1" key="1">
    <citation type="submission" date="2013-04" db="EMBL/GenBank/DDBJ databases">
        <authorList>
            <person name="Qu J."/>
            <person name="Murali S.C."/>
            <person name="Bandaranaike D."/>
            <person name="Bellair M."/>
            <person name="Blankenburg K."/>
            <person name="Chao H."/>
            <person name="Dinh H."/>
            <person name="Doddapaneni H."/>
            <person name="Downs B."/>
            <person name="Dugan-Rocha S."/>
            <person name="Elkadiri S."/>
            <person name="Gnanaolivu R.D."/>
            <person name="Hernandez B."/>
            <person name="Javaid M."/>
            <person name="Jayaseelan J.C."/>
            <person name="Lee S."/>
            <person name="Li M."/>
            <person name="Ming W."/>
            <person name="Munidasa M."/>
            <person name="Muniz J."/>
            <person name="Nguyen L."/>
            <person name="Ongeri F."/>
            <person name="Osuji N."/>
            <person name="Pu L.-L."/>
            <person name="Puazo M."/>
            <person name="Qu C."/>
            <person name="Quiroz J."/>
            <person name="Raj R."/>
            <person name="Weissenberger G."/>
            <person name="Xin Y."/>
            <person name="Zou X."/>
            <person name="Han Y."/>
            <person name="Richards S."/>
            <person name="Worley K."/>
            <person name="Muzny D."/>
            <person name="Gibbs R."/>
        </authorList>
    </citation>
    <scope>NUCLEOTIDE SEQUENCE</scope>
    <source>
        <strain evidence="1">Sampled in the wild</strain>
    </source>
</reference>
<comment type="caution">
    <text evidence="1">The sequence shown here is derived from an EMBL/GenBank/DDBJ whole genome shotgun (WGS) entry which is preliminary data.</text>
</comment>
<dbReference type="EMBL" id="KZ308912">
    <property type="protein sequence ID" value="KAG8235463.1"/>
    <property type="molecule type" value="Genomic_DNA"/>
</dbReference>
<sequence>MSWHPNMTSLKTATDRHSQAWTGLHYKINNISKQGNGDIPLGKKLYFYSILLFHLASQHISVSQVGTELEEDSAPCTSNLKKTFHFDASTKRRVITVDVGELGDAGLVPHVLWVVTNVRSMVIHYQQELSPLQSQSLQVPEIQTGIQKQLIHQM</sequence>
<dbReference type="AlphaFoldDB" id="A0A8K0KJK0"/>
<keyword evidence="2" id="KW-1185">Reference proteome</keyword>
<dbReference type="Proteomes" id="UP000792457">
    <property type="component" value="Unassembled WGS sequence"/>
</dbReference>
<feature type="non-terminal residue" evidence="1">
    <location>
        <position position="1"/>
    </location>
</feature>
<proteinExistence type="predicted"/>